<organism evidence="1 2">
    <name type="scientific">Paenisporosarcina macmurdoensis</name>
    <dbReference type="NCBI Taxonomy" id="212659"/>
    <lineage>
        <taxon>Bacteria</taxon>
        <taxon>Bacillati</taxon>
        <taxon>Bacillota</taxon>
        <taxon>Bacilli</taxon>
        <taxon>Bacillales</taxon>
        <taxon>Caryophanaceae</taxon>
        <taxon>Paenisporosarcina</taxon>
    </lineage>
</organism>
<gene>
    <name evidence="1" type="ORF">ACFPYN_03125</name>
</gene>
<dbReference type="RefSeq" id="WP_377732458.1">
    <property type="nucleotide sequence ID" value="NZ_JBHSRI010000002.1"/>
</dbReference>
<reference evidence="2" key="1">
    <citation type="journal article" date="2019" name="Int. J. Syst. Evol. Microbiol.">
        <title>The Global Catalogue of Microorganisms (GCM) 10K type strain sequencing project: providing services to taxonomists for standard genome sequencing and annotation.</title>
        <authorList>
            <consortium name="The Broad Institute Genomics Platform"/>
            <consortium name="The Broad Institute Genome Sequencing Center for Infectious Disease"/>
            <person name="Wu L."/>
            <person name="Ma J."/>
        </authorList>
    </citation>
    <scope>NUCLEOTIDE SEQUENCE [LARGE SCALE GENOMIC DNA]</scope>
    <source>
        <strain evidence="2">CCUG 54527</strain>
    </source>
</reference>
<sequence>MGMSWQDSLDTPIENLTEVEAKTLLHEIAVTLAGYNDDKAKHHDKIAEIFSNLANT</sequence>
<accession>A0ABW1L318</accession>
<evidence type="ECO:0000313" key="2">
    <source>
        <dbReference type="Proteomes" id="UP001596170"/>
    </source>
</evidence>
<comment type="caution">
    <text evidence="1">The sequence shown here is derived from an EMBL/GenBank/DDBJ whole genome shotgun (WGS) entry which is preliminary data.</text>
</comment>
<dbReference type="Proteomes" id="UP001596170">
    <property type="component" value="Unassembled WGS sequence"/>
</dbReference>
<dbReference type="EMBL" id="JBHSRI010000002">
    <property type="protein sequence ID" value="MFC6038440.1"/>
    <property type="molecule type" value="Genomic_DNA"/>
</dbReference>
<keyword evidence="2" id="KW-1185">Reference proteome</keyword>
<proteinExistence type="predicted"/>
<protein>
    <submittedName>
        <fullName evidence="1">Uncharacterized protein</fullName>
    </submittedName>
</protein>
<evidence type="ECO:0000313" key="1">
    <source>
        <dbReference type="EMBL" id="MFC6038440.1"/>
    </source>
</evidence>
<name>A0ABW1L318_9BACL</name>